<dbReference type="PANTHER" id="PTHR14463:SF5">
    <property type="entry name" value="LIPASE MATURATION FACTOR 2"/>
    <property type="match status" value="1"/>
</dbReference>
<keyword evidence="7" id="KW-0325">Glycoprotein</keyword>
<dbReference type="Pfam" id="PF25179">
    <property type="entry name" value="LMF1_C"/>
    <property type="match status" value="1"/>
</dbReference>
<evidence type="ECO:0000256" key="6">
    <source>
        <dbReference type="ARBA" id="ARBA00023136"/>
    </source>
</evidence>
<accession>A0A081A3G4</accession>
<feature type="domain" description="Lipase maturation factor 1/2 N-terminal" evidence="10">
    <location>
        <begin position="130"/>
        <end position="287"/>
    </location>
</feature>
<proteinExistence type="inferred from homology"/>
<organism evidence="12 13">
    <name type="scientific">Phytophthora nicotianae P1976</name>
    <dbReference type="NCBI Taxonomy" id="1317066"/>
    <lineage>
        <taxon>Eukaryota</taxon>
        <taxon>Sar</taxon>
        <taxon>Stramenopiles</taxon>
        <taxon>Oomycota</taxon>
        <taxon>Peronosporomycetes</taxon>
        <taxon>Peronosporales</taxon>
        <taxon>Peronosporaceae</taxon>
        <taxon>Phytophthora</taxon>
    </lineage>
</organism>
<dbReference type="InterPro" id="IPR009613">
    <property type="entry name" value="LMF"/>
</dbReference>
<evidence type="ECO:0000259" key="10">
    <source>
        <dbReference type="Pfam" id="PF06762"/>
    </source>
</evidence>
<feature type="transmembrane region" description="Helical" evidence="9">
    <location>
        <begin position="417"/>
        <end position="436"/>
    </location>
</feature>
<feature type="transmembrane region" description="Helical" evidence="9">
    <location>
        <begin position="374"/>
        <end position="396"/>
    </location>
</feature>
<gene>
    <name evidence="12" type="ORF">F444_10608</name>
</gene>
<dbReference type="Pfam" id="PF06762">
    <property type="entry name" value="LMF1"/>
    <property type="match status" value="1"/>
</dbReference>
<evidence type="ECO:0000256" key="4">
    <source>
        <dbReference type="ARBA" id="ARBA00022824"/>
    </source>
</evidence>
<evidence type="ECO:0000256" key="8">
    <source>
        <dbReference type="ARBA" id="ARBA00040643"/>
    </source>
</evidence>
<feature type="transmembrane region" description="Helical" evidence="9">
    <location>
        <begin position="223"/>
        <end position="244"/>
    </location>
</feature>
<sequence>MLRFPREFFLICICTVYALAFASIRTQVRGLYGENGIQPVDVYLRSVKVGNASESHGVSTFEWIADKFPTLVWLHEPFQWTPSFCMEVICLAGVTIALLGMVQPAWRTTGPLTLLWICYLSIVKCGQTFMQFQWDSFLLEIGVLAVLMAPWWHRGKPDDTFETPAAAVWTLRFLFFKFMLMSGAVKIQSRCPTWLGLTALDFHFATQPLPLPLSWYALQAPPIINRLAVAVTLLIEGPWTFFLIAPHPTLRRIGAIQQIVLQISILLTGNYNFFNLLTIILAAVLLDIDNGAKDCGSDTSNQRKSWITRVESAWYTFQTHPLAAKAMLGCGLFFCVYTWLDAFELTIQDRKQTHSFLELLLATRIRLLPTVGDIQVWLALILPRCTLFSAVLVVCSSCRQVVRSFSHSGHSSTTRKLLVLRLIYLLTATVASLWVFTSSVVTLSVLDQSFQQSLPSFAISTYYSTEKYRITSAYGLFRTMTGVGTVKMANEQHVSVVARPEIILEGTEDGGLTWKSYHFKYKPGDLSSAPRLIAPFQPRLDWQMWFAALGDYHSAPWLVNLVAKLLEGSRDVKELLDTTRDPFPDAPPDAIRAQLYYYDFTRLNTSWNQALPTAKILNYNDTQWWTRTFVKEYLPALERGNPSLTAFVEHHWPSTGARLSSETNEASKLRQWVDRGLGWLCNTSWSPVGLAAGGVLAQSGVAAMFRTRRRAMLTKLKIQ</sequence>
<dbReference type="InterPro" id="IPR057434">
    <property type="entry name" value="LMF1/2_N"/>
</dbReference>
<evidence type="ECO:0000259" key="11">
    <source>
        <dbReference type="Pfam" id="PF25179"/>
    </source>
</evidence>
<evidence type="ECO:0000256" key="7">
    <source>
        <dbReference type="ARBA" id="ARBA00023180"/>
    </source>
</evidence>
<evidence type="ECO:0000256" key="1">
    <source>
        <dbReference type="ARBA" id="ARBA00004477"/>
    </source>
</evidence>
<comment type="similarity">
    <text evidence="2">Belongs to the lipase maturation factor family.</text>
</comment>
<evidence type="ECO:0000313" key="13">
    <source>
        <dbReference type="Proteomes" id="UP000028582"/>
    </source>
</evidence>
<comment type="caution">
    <text evidence="12">The sequence shown here is derived from an EMBL/GenBank/DDBJ whole genome shotgun (WGS) entry which is preliminary data.</text>
</comment>
<protein>
    <recommendedName>
        <fullName evidence="8">Lipase maturation factor 2</fullName>
    </recommendedName>
</protein>
<keyword evidence="3 9" id="KW-0812">Transmembrane</keyword>
<dbReference type="InterPro" id="IPR057433">
    <property type="entry name" value="LMF1/2_C"/>
</dbReference>
<keyword evidence="5 9" id="KW-1133">Transmembrane helix</keyword>
<dbReference type="OrthoDB" id="434126at2759"/>
<reference evidence="12 13" key="1">
    <citation type="submission" date="2013-11" db="EMBL/GenBank/DDBJ databases">
        <title>The Genome Sequence of Phytophthora parasitica P1976.</title>
        <authorList>
            <consortium name="The Broad Institute Genomics Platform"/>
            <person name="Russ C."/>
            <person name="Tyler B."/>
            <person name="Panabieres F."/>
            <person name="Shan W."/>
            <person name="Tripathy S."/>
            <person name="Grunwald N."/>
            <person name="Machado M."/>
            <person name="Johnson C.S."/>
            <person name="Walker B."/>
            <person name="Young S."/>
            <person name="Zeng Q."/>
            <person name="Gargeya S."/>
            <person name="Fitzgerald M."/>
            <person name="Haas B."/>
            <person name="Abouelleil A."/>
            <person name="Allen A.W."/>
            <person name="Alvarado L."/>
            <person name="Arachchi H.M."/>
            <person name="Berlin A.M."/>
            <person name="Chapman S.B."/>
            <person name="Gainer-Dewar J."/>
            <person name="Goldberg J."/>
            <person name="Griggs A."/>
            <person name="Gujja S."/>
            <person name="Hansen M."/>
            <person name="Howarth C."/>
            <person name="Imamovic A."/>
            <person name="Ireland A."/>
            <person name="Larimer J."/>
            <person name="McCowan C."/>
            <person name="Murphy C."/>
            <person name="Pearson M."/>
            <person name="Poon T.W."/>
            <person name="Priest M."/>
            <person name="Roberts A."/>
            <person name="Saif S."/>
            <person name="Shea T."/>
            <person name="Sisk P."/>
            <person name="Sykes S."/>
            <person name="Wortman J."/>
            <person name="Nusbaum C."/>
            <person name="Birren B."/>
        </authorList>
    </citation>
    <scope>NUCLEOTIDE SEQUENCE [LARGE SCALE GENOMIC DNA]</scope>
    <source>
        <strain evidence="12 13">P1976</strain>
    </source>
</reference>
<dbReference type="GO" id="GO:0005789">
    <property type="term" value="C:endoplasmic reticulum membrane"/>
    <property type="evidence" value="ECO:0007669"/>
    <property type="project" value="UniProtKB-SubCell"/>
</dbReference>
<feature type="transmembrane region" description="Helical" evidence="9">
    <location>
        <begin position="80"/>
        <end position="100"/>
    </location>
</feature>
<feature type="domain" description="Lipase maturation factor 1/2 C-terminal" evidence="11">
    <location>
        <begin position="472"/>
        <end position="635"/>
    </location>
</feature>
<name>A0A081A3G4_PHYNI</name>
<evidence type="ECO:0000256" key="2">
    <source>
        <dbReference type="ARBA" id="ARBA00005512"/>
    </source>
</evidence>
<feature type="transmembrane region" description="Helical" evidence="9">
    <location>
        <begin position="112"/>
        <end position="130"/>
    </location>
</feature>
<keyword evidence="6 9" id="KW-0472">Membrane</keyword>
<evidence type="ECO:0000313" key="12">
    <source>
        <dbReference type="EMBL" id="ETO73425.1"/>
    </source>
</evidence>
<dbReference type="PANTHER" id="PTHR14463">
    <property type="entry name" value="LIPASE MATURATION FACTOR"/>
    <property type="match status" value="1"/>
</dbReference>
<evidence type="ECO:0000256" key="5">
    <source>
        <dbReference type="ARBA" id="ARBA00022989"/>
    </source>
</evidence>
<evidence type="ECO:0000256" key="3">
    <source>
        <dbReference type="ARBA" id="ARBA00022692"/>
    </source>
</evidence>
<dbReference type="Proteomes" id="UP000028582">
    <property type="component" value="Unassembled WGS sequence"/>
</dbReference>
<comment type="subcellular location">
    <subcellularLocation>
        <location evidence="1">Endoplasmic reticulum membrane</location>
        <topology evidence="1">Multi-pass membrane protein</topology>
    </subcellularLocation>
</comment>
<dbReference type="GO" id="GO:0051604">
    <property type="term" value="P:protein maturation"/>
    <property type="evidence" value="ECO:0007669"/>
    <property type="project" value="InterPro"/>
</dbReference>
<dbReference type="AlphaFoldDB" id="A0A081A3G4"/>
<keyword evidence="4" id="KW-0256">Endoplasmic reticulum</keyword>
<evidence type="ECO:0000256" key="9">
    <source>
        <dbReference type="SAM" id="Phobius"/>
    </source>
</evidence>
<dbReference type="EMBL" id="ANJA01001901">
    <property type="protein sequence ID" value="ETO73425.1"/>
    <property type="molecule type" value="Genomic_DNA"/>
</dbReference>